<gene>
    <name evidence="2" type="ORF">BKA08_002073</name>
</gene>
<dbReference type="InterPro" id="IPR041581">
    <property type="entry name" value="Glyoxalase_6"/>
</dbReference>
<dbReference type="AlphaFoldDB" id="A0A7Y9JQV6"/>
<dbReference type="InterPro" id="IPR029068">
    <property type="entry name" value="Glyas_Bleomycin-R_OHBP_Dase"/>
</dbReference>
<keyword evidence="3" id="KW-1185">Reference proteome</keyword>
<dbReference type="Gene3D" id="3.10.180.10">
    <property type="entry name" value="2,3-Dihydroxybiphenyl 1,2-Dioxygenase, domain 1"/>
    <property type="match status" value="2"/>
</dbReference>
<evidence type="ECO:0000259" key="1">
    <source>
        <dbReference type="Pfam" id="PF18029"/>
    </source>
</evidence>
<sequence>MSAPGPVSSPLWISAFLDLAADEVERGSAFWAQVTGSTLSAVRGERHEFHTLVPPDGDDHLRVQRRDEGPSRVHLDLHVPDQATAAEHAVTLGAEVVRAADEGYVVLRSPGGLEFCFVGHPAETRSRPAVWPTGHRSQVDQLSIDVPARLLEPERGFWRDLTGWPLRRTAYEEFHLLEVPAGQPLQVLLQRLDDDATEVSVHLDLTTDDVGAELERHVALGARVLTRHEHWTVMVDPGGLRYCIAGDPPDDDVPA</sequence>
<organism evidence="2 3">
    <name type="scientific">Nocardioides marinisabuli</name>
    <dbReference type="NCBI Taxonomy" id="419476"/>
    <lineage>
        <taxon>Bacteria</taxon>
        <taxon>Bacillati</taxon>
        <taxon>Actinomycetota</taxon>
        <taxon>Actinomycetes</taxon>
        <taxon>Propionibacteriales</taxon>
        <taxon>Nocardioidaceae</taxon>
        <taxon>Nocardioides</taxon>
    </lineage>
</organism>
<dbReference type="Proteomes" id="UP000516957">
    <property type="component" value="Unassembled WGS sequence"/>
</dbReference>
<name>A0A7Y9JQV6_9ACTN</name>
<dbReference type="PANTHER" id="PTHR35908">
    <property type="entry name" value="HYPOTHETICAL FUSION PROTEIN"/>
    <property type="match status" value="1"/>
</dbReference>
<dbReference type="EMBL" id="JACCBE010000001">
    <property type="protein sequence ID" value="NYD57835.1"/>
    <property type="molecule type" value="Genomic_DNA"/>
</dbReference>
<evidence type="ECO:0000313" key="2">
    <source>
        <dbReference type="EMBL" id="NYD57835.1"/>
    </source>
</evidence>
<dbReference type="RefSeq" id="WP_179615535.1">
    <property type="nucleotide sequence ID" value="NZ_CP059163.1"/>
</dbReference>
<dbReference type="PANTHER" id="PTHR35908:SF1">
    <property type="entry name" value="CONSERVED PROTEIN"/>
    <property type="match status" value="1"/>
</dbReference>
<dbReference type="SUPFAM" id="SSF54593">
    <property type="entry name" value="Glyoxalase/Bleomycin resistance protein/Dihydroxybiphenyl dioxygenase"/>
    <property type="match status" value="2"/>
</dbReference>
<feature type="domain" description="Glyoxalase-like" evidence="1">
    <location>
        <begin position="148"/>
        <end position="244"/>
    </location>
</feature>
<protein>
    <recommendedName>
        <fullName evidence="1">Glyoxalase-like domain-containing protein</fullName>
    </recommendedName>
</protein>
<accession>A0A7Y9JQV6</accession>
<feature type="domain" description="Glyoxalase-like" evidence="1">
    <location>
        <begin position="17"/>
        <end position="118"/>
    </location>
</feature>
<reference evidence="2 3" key="1">
    <citation type="submission" date="2020-07" db="EMBL/GenBank/DDBJ databases">
        <title>Sequencing the genomes of 1000 actinobacteria strains.</title>
        <authorList>
            <person name="Klenk H.-P."/>
        </authorList>
    </citation>
    <scope>NUCLEOTIDE SEQUENCE [LARGE SCALE GENOMIC DNA]</scope>
    <source>
        <strain evidence="2 3">DSM 18965</strain>
    </source>
</reference>
<proteinExistence type="predicted"/>
<comment type="caution">
    <text evidence="2">The sequence shown here is derived from an EMBL/GenBank/DDBJ whole genome shotgun (WGS) entry which is preliminary data.</text>
</comment>
<dbReference type="CDD" id="cd06587">
    <property type="entry name" value="VOC"/>
    <property type="match status" value="1"/>
</dbReference>
<evidence type="ECO:0000313" key="3">
    <source>
        <dbReference type="Proteomes" id="UP000516957"/>
    </source>
</evidence>
<dbReference type="Pfam" id="PF18029">
    <property type="entry name" value="Glyoxalase_6"/>
    <property type="match status" value="2"/>
</dbReference>